<keyword evidence="3" id="KW-1185">Reference proteome</keyword>
<evidence type="ECO:0000313" key="2">
    <source>
        <dbReference type="EMBL" id="RKP35862.1"/>
    </source>
</evidence>
<dbReference type="GO" id="GO:0005524">
    <property type="term" value="F:ATP binding"/>
    <property type="evidence" value="ECO:0007669"/>
    <property type="project" value="InterPro"/>
</dbReference>
<accession>A0A4P9ZT07</accession>
<dbReference type="Proteomes" id="UP000268162">
    <property type="component" value="Unassembled WGS sequence"/>
</dbReference>
<dbReference type="SUPFAM" id="SSF52540">
    <property type="entry name" value="P-loop containing nucleoside triphosphate hydrolases"/>
    <property type="match status" value="1"/>
</dbReference>
<dbReference type="Gene3D" id="1.10.8.60">
    <property type="match status" value="1"/>
</dbReference>
<evidence type="ECO:0000259" key="1">
    <source>
        <dbReference type="SMART" id="SM00382"/>
    </source>
</evidence>
<feature type="non-terminal residue" evidence="2">
    <location>
        <position position="1"/>
    </location>
</feature>
<gene>
    <name evidence="2" type="ORF">BJ085DRAFT_16203</name>
</gene>
<keyword evidence="2" id="KW-0378">Hydrolase</keyword>
<reference evidence="3" key="1">
    <citation type="journal article" date="2018" name="Nat. Microbiol.">
        <title>Leveraging single-cell genomics to expand the fungal tree of life.</title>
        <authorList>
            <person name="Ahrendt S.R."/>
            <person name="Quandt C.A."/>
            <person name="Ciobanu D."/>
            <person name="Clum A."/>
            <person name="Salamov A."/>
            <person name="Andreopoulos B."/>
            <person name="Cheng J.F."/>
            <person name="Woyke T."/>
            <person name="Pelin A."/>
            <person name="Henrissat B."/>
            <person name="Reynolds N.K."/>
            <person name="Benny G.L."/>
            <person name="Smith M.E."/>
            <person name="James T.Y."/>
            <person name="Grigoriev I.V."/>
        </authorList>
    </citation>
    <scope>NUCLEOTIDE SEQUENCE [LARGE SCALE GENOMIC DNA]</scope>
    <source>
        <strain evidence="3">RSA 468</strain>
    </source>
</reference>
<name>A0A4P9ZT07_9FUNG</name>
<dbReference type="PANTHER" id="PTHR23077:SF117">
    <property type="entry name" value="AAA+ ATPASE DOMAIN-CONTAINING PROTEIN"/>
    <property type="match status" value="1"/>
</dbReference>
<sequence>QTSRLTMGYTARDLARLVRETALTALRTPTPADPLDPPSLPPLTLTHWNAALGVVRPSQNVEFDTRVPSRTWADLGGFGTIKKRLQLLLALIREAHPGQMGAEGDPTMAPRTGLGLKPPSGLLLYGPPGCGKTAFAQAIANESKMNTIVVRGPEVFSKYFGDTEAILRRIFATARTIAPCIVWIDEIDTITRKRGNADGSGGIDERVLSTLLNEMDGVQERPGILVVGCTTYPDRIDDAILRPGRFDQLVYLPIPSRDDRDSIIRALARQHPLAPEVDIPQLVDATDQLTPAYLENLFREAAIMALRDNIDAQVIEQHHLNSVLETIWAAFKADDRFQTLLANLVTFRTSRK</sequence>
<dbReference type="Pfam" id="PF17862">
    <property type="entry name" value="AAA_lid_3"/>
    <property type="match status" value="1"/>
</dbReference>
<dbReference type="InterPro" id="IPR003959">
    <property type="entry name" value="ATPase_AAA_core"/>
</dbReference>
<dbReference type="AlphaFoldDB" id="A0A4P9ZT07"/>
<organism evidence="2 3">
    <name type="scientific">Dimargaris cristalligena</name>
    <dbReference type="NCBI Taxonomy" id="215637"/>
    <lineage>
        <taxon>Eukaryota</taxon>
        <taxon>Fungi</taxon>
        <taxon>Fungi incertae sedis</taxon>
        <taxon>Zoopagomycota</taxon>
        <taxon>Kickxellomycotina</taxon>
        <taxon>Dimargaritomycetes</taxon>
        <taxon>Dimargaritales</taxon>
        <taxon>Dimargaritaceae</taxon>
        <taxon>Dimargaris</taxon>
    </lineage>
</organism>
<dbReference type="SMART" id="SM00382">
    <property type="entry name" value="AAA"/>
    <property type="match status" value="1"/>
</dbReference>
<dbReference type="Gene3D" id="3.40.50.300">
    <property type="entry name" value="P-loop containing nucleotide triphosphate hydrolases"/>
    <property type="match status" value="1"/>
</dbReference>
<proteinExistence type="predicted"/>
<evidence type="ECO:0000313" key="3">
    <source>
        <dbReference type="Proteomes" id="UP000268162"/>
    </source>
</evidence>
<dbReference type="InterPro" id="IPR003593">
    <property type="entry name" value="AAA+_ATPase"/>
</dbReference>
<dbReference type="GO" id="GO:0016887">
    <property type="term" value="F:ATP hydrolysis activity"/>
    <property type="evidence" value="ECO:0007669"/>
    <property type="project" value="InterPro"/>
</dbReference>
<protein>
    <submittedName>
        <fullName evidence="2">P-loop containing nucleoside triphosphate hydrolase protein</fullName>
    </submittedName>
</protein>
<dbReference type="EMBL" id="ML002769">
    <property type="protein sequence ID" value="RKP35862.1"/>
    <property type="molecule type" value="Genomic_DNA"/>
</dbReference>
<dbReference type="InterPro" id="IPR041569">
    <property type="entry name" value="AAA_lid_3"/>
</dbReference>
<feature type="domain" description="AAA+ ATPase" evidence="1">
    <location>
        <begin position="118"/>
        <end position="256"/>
    </location>
</feature>
<dbReference type="PANTHER" id="PTHR23077">
    <property type="entry name" value="AAA-FAMILY ATPASE"/>
    <property type="match status" value="1"/>
</dbReference>
<dbReference type="FunFam" id="3.40.50.300:FF:001921">
    <property type="entry name" value="AAA ATPase domain-containing protein"/>
    <property type="match status" value="1"/>
</dbReference>
<dbReference type="InterPro" id="IPR050168">
    <property type="entry name" value="AAA_ATPase_domain"/>
</dbReference>
<dbReference type="InterPro" id="IPR027417">
    <property type="entry name" value="P-loop_NTPase"/>
</dbReference>
<dbReference type="Pfam" id="PF00004">
    <property type="entry name" value="AAA"/>
    <property type="match status" value="1"/>
</dbReference>
<dbReference type="STRING" id="215637.A0A4P9ZT07"/>